<keyword evidence="4" id="KW-1185">Reference proteome</keyword>
<dbReference type="Proteomes" id="UP000184079">
    <property type="component" value="Unassembled WGS sequence"/>
</dbReference>
<organism evidence="3 4">
    <name type="scientific">Virgibacillus chiguensis</name>
    <dbReference type="NCBI Taxonomy" id="411959"/>
    <lineage>
        <taxon>Bacteria</taxon>
        <taxon>Bacillati</taxon>
        <taxon>Bacillota</taxon>
        <taxon>Bacilli</taxon>
        <taxon>Bacillales</taxon>
        <taxon>Bacillaceae</taxon>
        <taxon>Virgibacillus</taxon>
    </lineage>
</organism>
<dbReference type="SUPFAM" id="SSF50151">
    <property type="entry name" value="SacY-like RNA-binding domain"/>
    <property type="match status" value="1"/>
</dbReference>
<dbReference type="InterPro" id="IPR011608">
    <property type="entry name" value="PRD"/>
</dbReference>
<reference evidence="4" key="1">
    <citation type="submission" date="2016-11" db="EMBL/GenBank/DDBJ databases">
        <authorList>
            <person name="Varghese N."/>
            <person name="Submissions S."/>
        </authorList>
    </citation>
    <scope>NUCLEOTIDE SEQUENCE [LARGE SCALE GENOMIC DNA]</scope>
    <source>
        <strain evidence="4">CGMCC 1.6496</strain>
    </source>
</reference>
<evidence type="ECO:0000259" key="2">
    <source>
        <dbReference type="PROSITE" id="PS51372"/>
    </source>
</evidence>
<dbReference type="NCBIfam" id="NF047357">
    <property type="entry name" value="antiterm_GlcT"/>
    <property type="match status" value="1"/>
</dbReference>
<dbReference type="PANTHER" id="PTHR30185">
    <property type="entry name" value="CRYPTIC BETA-GLUCOSIDE BGL OPERON ANTITERMINATOR"/>
    <property type="match status" value="1"/>
</dbReference>
<dbReference type="SUPFAM" id="SSF63520">
    <property type="entry name" value="PTS-regulatory domain, PRD"/>
    <property type="match status" value="2"/>
</dbReference>
<dbReference type="PANTHER" id="PTHR30185:SF16">
    <property type="entry name" value="PROTEIN GLCT"/>
    <property type="match status" value="1"/>
</dbReference>
<dbReference type="Gene3D" id="2.30.24.10">
    <property type="entry name" value="CAT RNA-binding domain"/>
    <property type="match status" value="1"/>
</dbReference>
<dbReference type="OrthoDB" id="9813552at2"/>
<name>A0A1M5PFS8_9BACI</name>
<evidence type="ECO:0000256" key="1">
    <source>
        <dbReference type="ARBA" id="ARBA00022737"/>
    </source>
</evidence>
<dbReference type="GO" id="GO:0006355">
    <property type="term" value="P:regulation of DNA-templated transcription"/>
    <property type="evidence" value="ECO:0007669"/>
    <property type="project" value="InterPro"/>
</dbReference>
<dbReference type="GO" id="GO:0003723">
    <property type="term" value="F:RNA binding"/>
    <property type="evidence" value="ECO:0007669"/>
    <property type="project" value="InterPro"/>
</dbReference>
<dbReference type="SMART" id="SM01061">
    <property type="entry name" value="CAT_RBD"/>
    <property type="match status" value="1"/>
</dbReference>
<feature type="domain" description="PRD" evidence="2">
    <location>
        <begin position="68"/>
        <end position="173"/>
    </location>
</feature>
<dbReference type="InterPro" id="IPR004341">
    <property type="entry name" value="CAT_RNA-bd_dom"/>
</dbReference>
<dbReference type="InterPro" id="IPR036634">
    <property type="entry name" value="PRD_sf"/>
</dbReference>
<evidence type="ECO:0000313" key="4">
    <source>
        <dbReference type="Proteomes" id="UP000184079"/>
    </source>
</evidence>
<dbReference type="RefSeq" id="WP_073005831.1">
    <property type="nucleotide sequence ID" value="NZ_FQXD01000003.1"/>
</dbReference>
<accession>A0A1M5PFS8</accession>
<dbReference type="Gene3D" id="1.10.1790.10">
    <property type="entry name" value="PRD domain"/>
    <property type="match status" value="1"/>
</dbReference>
<gene>
    <name evidence="3" type="ORF">SAMN05421807_10348</name>
</gene>
<dbReference type="Gene3D" id="1.20.58.1950">
    <property type="match status" value="1"/>
</dbReference>
<keyword evidence="1" id="KW-0677">Repeat</keyword>
<dbReference type="Pfam" id="PF03123">
    <property type="entry name" value="CAT_RBD"/>
    <property type="match status" value="1"/>
</dbReference>
<proteinExistence type="predicted"/>
<dbReference type="PROSITE" id="PS51372">
    <property type="entry name" value="PRD_2"/>
    <property type="match status" value="2"/>
</dbReference>
<sequence>MNTFTVKKSLNNNVLIALDNQQNEVVLIGNGIGFHYKKKDIIHKEQIEKLFVLRDEQAQAQYKQLLPNIDHTLLDSIVKAVELIQKRSHVMLNESVHVALTDHVLFAYHRMLKGLEIKNPFLAETKALYPFEYEIASEIVEDMNHRLDIHLPEGEIGFIALHVHSAISNKALSDINKYSQLVTQFVDIIEEQLKIKVDRGGIEYVRLVRHVRYTIERVLKGETVDEPVKIASLLKKEYPTCYNLAWKLIKMMQQTLKQPVYEAEAVYLTMHLQRLYQKHDS</sequence>
<dbReference type="Gene3D" id="1.20.890.100">
    <property type="match status" value="1"/>
</dbReference>
<dbReference type="Pfam" id="PF00874">
    <property type="entry name" value="PRD"/>
    <property type="match status" value="2"/>
</dbReference>
<feature type="domain" description="PRD" evidence="2">
    <location>
        <begin position="174"/>
        <end position="281"/>
    </location>
</feature>
<dbReference type="InterPro" id="IPR050661">
    <property type="entry name" value="BglG_antiterminators"/>
</dbReference>
<evidence type="ECO:0000313" key="3">
    <source>
        <dbReference type="EMBL" id="SHH00595.1"/>
    </source>
</evidence>
<protein>
    <submittedName>
        <fullName evidence="3">Transcriptional antiterminator</fullName>
    </submittedName>
</protein>
<dbReference type="AlphaFoldDB" id="A0A1M5PFS8"/>
<dbReference type="EMBL" id="FQXD01000003">
    <property type="protein sequence ID" value="SHH00595.1"/>
    <property type="molecule type" value="Genomic_DNA"/>
</dbReference>
<dbReference type="InterPro" id="IPR036650">
    <property type="entry name" value="CAT_RNA-bd_dom_sf"/>
</dbReference>